<dbReference type="RefSeq" id="XP_038073914.1">
    <property type="nucleotide sequence ID" value="XM_038217986.1"/>
</dbReference>
<reference evidence="3" key="1">
    <citation type="submission" date="2022-11" db="UniProtKB">
        <authorList>
            <consortium name="EnsemblMetazoa"/>
        </authorList>
    </citation>
    <scope>IDENTIFICATION</scope>
</reference>
<dbReference type="InterPro" id="IPR027996">
    <property type="entry name" value="TEDC1_dom"/>
</dbReference>
<sequence>MTSSSRSSVGRPKEAINSLCQLMNLCGISGLNPEVFRQAKFNKPEAVAPLWSLLSSLTNYSKGKGVWPEPDASASHQATQSNIVSSTKLAMWSEGYRCRQFYHLPEDMSHGSRELLLACGWLLARTNIVTDLVTQDRANMVDTRHLHLEEVLRSRRQREEMKKMKDTIVDEERQTSHGGKHLVWLVGQCRMKLRRLHLQQRELCNLTHQIHVATEGVTTTTDSSHLSPLEVFILRHAEHSKKYQQILEAKQNRLHICLKWQEQQATFWQWMESVLDAKLQDSSEEAEMTVELHIPNPAHGSVGDPADLVRELEGHTQQLEQLVGDALRDYDFDKVENSKRLRVEGDIKAKLVPVCSSPTPCPSRLDAYQTARFHLIKKKPRTSGGQPCLSKTLDAVYIQNEILRLSELVEQLEKDLAELRSCHRLRMDELALMLPDAICIPPMGAAR</sequence>
<proteinExistence type="predicted"/>
<evidence type="ECO:0000259" key="2">
    <source>
        <dbReference type="Pfam" id="PF14970"/>
    </source>
</evidence>
<dbReference type="InterPro" id="IPR043535">
    <property type="entry name" value="TEDC1"/>
</dbReference>
<dbReference type="EnsemblMetazoa" id="XM_038217986.1">
    <property type="protein sequence ID" value="XP_038073914.1"/>
    <property type="gene ID" value="LOC119741994"/>
</dbReference>
<dbReference type="OrthoDB" id="9906141at2759"/>
<evidence type="ECO:0000256" key="1">
    <source>
        <dbReference type="SAM" id="Coils"/>
    </source>
</evidence>
<dbReference type="Pfam" id="PF14970">
    <property type="entry name" value="TEDC1"/>
    <property type="match status" value="1"/>
</dbReference>
<dbReference type="GeneID" id="119741994"/>
<feature type="coiled-coil region" evidence="1">
    <location>
        <begin position="395"/>
        <end position="422"/>
    </location>
</feature>
<evidence type="ECO:0000313" key="4">
    <source>
        <dbReference type="Proteomes" id="UP000887568"/>
    </source>
</evidence>
<organism evidence="3 4">
    <name type="scientific">Patiria miniata</name>
    <name type="common">Bat star</name>
    <name type="synonym">Asterina miniata</name>
    <dbReference type="NCBI Taxonomy" id="46514"/>
    <lineage>
        <taxon>Eukaryota</taxon>
        <taxon>Metazoa</taxon>
        <taxon>Echinodermata</taxon>
        <taxon>Eleutherozoa</taxon>
        <taxon>Asterozoa</taxon>
        <taxon>Asteroidea</taxon>
        <taxon>Valvatacea</taxon>
        <taxon>Valvatida</taxon>
        <taxon>Asterinidae</taxon>
        <taxon>Patiria</taxon>
    </lineage>
</organism>
<dbReference type="OMA" id="FIPPMKT"/>
<keyword evidence="1" id="KW-0175">Coiled coil</keyword>
<dbReference type="Proteomes" id="UP000887568">
    <property type="component" value="Unplaced"/>
</dbReference>
<name>A0A914BCY5_PATMI</name>
<dbReference type="PANTHER" id="PTHR35076">
    <property type="entry name" value="TUBULIN EPSILON AND DELTA COMPLEX PROTEIN 1"/>
    <property type="match status" value="1"/>
</dbReference>
<dbReference type="AlphaFoldDB" id="A0A914BCY5"/>
<dbReference type="PANTHER" id="PTHR35076:SF1">
    <property type="entry name" value="TUBULIN EPSILON AND DELTA COMPLEX PROTEIN 1"/>
    <property type="match status" value="1"/>
</dbReference>
<evidence type="ECO:0000313" key="3">
    <source>
        <dbReference type="EnsemblMetazoa" id="XP_038073914.1"/>
    </source>
</evidence>
<keyword evidence="4" id="KW-1185">Reference proteome</keyword>
<feature type="domain" description="Tubulin epsilon and delta complex protein 1" evidence="2">
    <location>
        <begin position="95"/>
        <end position="276"/>
    </location>
</feature>
<protein>
    <recommendedName>
        <fullName evidence="2">Tubulin epsilon and delta complex protein 1 domain-containing protein</fullName>
    </recommendedName>
</protein>
<accession>A0A914BCY5</accession>